<reference evidence="3 4" key="1">
    <citation type="submission" date="2021-05" db="EMBL/GenBank/DDBJ databases">
        <title>A Polyphasic approach of four new species of the genus Ohtaekwangia: Ohtaekwangia histidinii sp. nov., Ohtaekwangia cretensis sp. nov., Ohtaekwangia indiensis sp. nov., Ohtaekwangia reichenbachii sp. nov. from diverse environment.</title>
        <authorList>
            <person name="Octaviana S."/>
        </authorList>
    </citation>
    <scope>NUCLEOTIDE SEQUENCE [LARGE SCALE GENOMIC DNA]</scope>
    <source>
        <strain evidence="3 4">PWU20</strain>
    </source>
</reference>
<comment type="caution">
    <text evidence="3">The sequence shown here is derived from an EMBL/GenBank/DDBJ whole genome shotgun (WGS) entry which is preliminary data.</text>
</comment>
<keyword evidence="1 3" id="KW-0378">Hydrolase</keyword>
<evidence type="ECO:0000256" key="1">
    <source>
        <dbReference type="ARBA" id="ARBA00022801"/>
    </source>
</evidence>
<protein>
    <submittedName>
        <fullName evidence="3">Alpha/beta hydrolase</fullName>
    </submittedName>
</protein>
<dbReference type="PANTHER" id="PTHR48081">
    <property type="entry name" value="AB HYDROLASE SUPERFAMILY PROTEIN C4A8.06C"/>
    <property type="match status" value="1"/>
</dbReference>
<dbReference type="GO" id="GO:0016787">
    <property type="term" value="F:hydrolase activity"/>
    <property type="evidence" value="ECO:0007669"/>
    <property type="project" value="UniProtKB-KW"/>
</dbReference>
<name>A0ABS5VWY2_9BACT</name>
<feature type="domain" description="BD-FAE-like" evidence="2">
    <location>
        <begin position="144"/>
        <end position="190"/>
    </location>
</feature>
<dbReference type="InterPro" id="IPR049492">
    <property type="entry name" value="BD-FAE-like_dom"/>
</dbReference>
<dbReference type="Pfam" id="PF20434">
    <property type="entry name" value="BD-FAE"/>
    <property type="match status" value="1"/>
</dbReference>
<dbReference type="InterPro" id="IPR029058">
    <property type="entry name" value="AB_hydrolase_fold"/>
</dbReference>
<sequence>MIVRIIICLLFLISHGLNAQEMEIKLYSGHAPGSERWTWQEEMNNNNSMNVMTVFNVVHPSLTVHLPDPSAANGTAIVICPGGGFHFLAIDHEGNNIAKELVKKGITVFVLKYRLVHVLTNNPFDEMINTADMKAWDDQAMPIIPLAIDDGRKALAYVRLNASQFNLNPEHIGIMGFSAGGMVAATTAFGYDSLNRPSFVAPIYGDLPESRLGTVLADAPPLFVACSQDDEFGFASHAINIYNKWYQAKRPVEMHLFTRGGHGFGAGNVGTTTYRWIDQFTAWLKMMKLIP</sequence>
<accession>A0ABS5VWY2</accession>
<dbReference type="SUPFAM" id="SSF53474">
    <property type="entry name" value="alpha/beta-Hydrolases"/>
    <property type="match status" value="1"/>
</dbReference>
<gene>
    <name evidence="3" type="ORF">KK060_21750</name>
</gene>
<evidence type="ECO:0000313" key="4">
    <source>
        <dbReference type="Proteomes" id="UP000772618"/>
    </source>
</evidence>
<keyword evidence="4" id="KW-1185">Reference proteome</keyword>
<dbReference type="Gene3D" id="3.40.50.1820">
    <property type="entry name" value="alpha/beta hydrolase"/>
    <property type="match status" value="1"/>
</dbReference>
<evidence type="ECO:0000259" key="2">
    <source>
        <dbReference type="Pfam" id="PF20434"/>
    </source>
</evidence>
<dbReference type="Proteomes" id="UP000772618">
    <property type="component" value="Unassembled WGS sequence"/>
</dbReference>
<proteinExistence type="predicted"/>
<dbReference type="EMBL" id="JAHESD010000074">
    <property type="protein sequence ID" value="MBT1705930.1"/>
    <property type="molecule type" value="Genomic_DNA"/>
</dbReference>
<dbReference type="InterPro" id="IPR050300">
    <property type="entry name" value="GDXG_lipolytic_enzyme"/>
</dbReference>
<dbReference type="PANTHER" id="PTHR48081:SF6">
    <property type="entry name" value="PEPTIDASE S9 PROLYL OLIGOPEPTIDASE CATALYTIC DOMAIN-CONTAINING PROTEIN"/>
    <property type="match status" value="1"/>
</dbReference>
<evidence type="ECO:0000313" key="3">
    <source>
        <dbReference type="EMBL" id="MBT1705930.1"/>
    </source>
</evidence>
<organism evidence="3 4">
    <name type="scientific">Chryseosolibacter indicus</name>
    <dbReference type="NCBI Taxonomy" id="2782351"/>
    <lineage>
        <taxon>Bacteria</taxon>
        <taxon>Pseudomonadati</taxon>
        <taxon>Bacteroidota</taxon>
        <taxon>Cytophagia</taxon>
        <taxon>Cytophagales</taxon>
        <taxon>Chryseotaleaceae</taxon>
        <taxon>Chryseosolibacter</taxon>
    </lineage>
</organism>